<evidence type="ECO:0000313" key="3">
    <source>
        <dbReference type="Proteomes" id="UP001529338"/>
    </source>
</evidence>
<dbReference type="Pfam" id="PF02230">
    <property type="entry name" value="Abhydrolase_2"/>
    <property type="match status" value="1"/>
</dbReference>
<feature type="domain" description="Phospholipase/carboxylesterase/thioesterase" evidence="1">
    <location>
        <begin position="72"/>
        <end position="209"/>
    </location>
</feature>
<keyword evidence="3" id="KW-1185">Reference proteome</keyword>
<sequence length="213" mass="22414">MDDVGDRPGAAHVSRFVAGSGTAATPALVLLHGTDGDEEQLLPLGAELAPGSARLSIRGAVETESGFAFLRRFPDRRVDEVDVARRARVLADFVEASCAEHGLAGPPLAVGFSNGAIMAAALLMTRPGLLAGGILFRPLSPFTGEVGQRLDRTPVLVVDGVRDARRSLGDGRRLAERLRRAGAAVTHHVLPAGHALTPRDVEIAHTWLAAFAR</sequence>
<reference evidence="2 3" key="1">
    <citation type="submission" date="2023-06" db="EMBL/GenBank/DDBJ databases">
        <title>Cellulomonas sp. MW4 Whole genome sequence.</title>
        <authorList>
            <person name="Park S."/>
        </authorList>
    </citation>
    <scope>NUCLEOTIDE SEQUENCE [LARGE SCALE GENOMIC DNA]</scope>
    <source>
        <strain evidence="2 3">MW4</strain>
    </source>
</reference>
<dbReference type="Gene3D" id="3.40.50.1820">
    <property type="entry name" value="alpha/beta hydrolase"/>
    <property type="match status" value="1"/>
</dbReference>
<dbReference type="Proteomes" id="UP001529338">
    <property type="component" value="Unassembled WGS sequence"/>
</dbReference>
<comment type="caution">
    <text evidence="2">The sequence shown here is derived from an EMBL/GenBank/DDBJ whole genome shotgun (WGS) entry which is preliminary data.</text>
</comment>
<evidence type="ECO:0000313" key="2">
    <source>
        <dbReference type="EMBL" id="MDM7854807.1"/>
    </source>
</evidence>
<protein>
    <recommendedName>
        <fullName evidence="1">Phospholipase/carboxylesterase/thioesterase domain-containing protein</fullName>
    </recommendedName>
</protein>
<dbReference type="SUPFAM" id="SSF53474">
    <property type="entry name" value="alpha/beta-Hydrolases"/>
    <property type="match status" value="1"/>
</dbReference>
<accession>A0ABT7SGX7</accession>
<proteinExistence type="predicted"/>
<evidence type="ECO:0000259" key="1">
    <source>
        <dbReference type="Pfam" id="PF02230"/>
    </source>
</evidence>
<dbReference type="RefSeq" id="WP_289454629.1">
    <property type="nucleotide sequence ID" value="NZ_JAUCGQ010000001.1"/>
</dbReference>
<name>A0ABT7SGX7_9CELL</name>
<organism evidence="2 3">
    <name type="scientific">Cellulomonas alba</name>
    <dbReference type="NCBI Taxonomy" id="3053467"/>
    <lineage>
        <taxon>Bacteria</taxon>
        <taxon>Bacillati</taxon>
        <taxon>Actinomycetota</taxon>
        <taxon>Actinomycetes</taxon>
        <taxon>Micrococcales</taxon>
        <taxon>Cellulomonadaceae</taxon>
        <taxon>Cellulomonas</taxon>
    </lineage>
</organism>
<dbReference type="InterPro" id="IPR029058">
    <property type="entry name" value="AB_hydrolase_fold"/>
</dbReference>
<dbReference type="EMBL" id="JAUCGQ010000001">
    <property type="protein sequence ID" value="MDM7854807.1"/>
    <property type="molecule type" value="Genomic_DNA"/>
</dbReference>
<dbReference type="InterPro" id="IPR003140">
    <property type="entry name" value="PLipase/COase/thioEstase"/>
</dbReference>
<gene>
    <name evidence="2" type="ORF">QRT04_07680</name>
</gene>